<accession>A0AA39PJZ2</accession>
<dbReference type="GO" id="GO:0020037">
    <property type="term" value="F:heme binding"/>
    <property type="evidence" value="ECO:0007669"/>
    <property type="project" value="InterPro"/>
</dbReference>
<comment type="caution">
    <text evidence="11">The sequence shown here is derived from an EMBL/GenBank/DDBJ whole genome shotgun (WGS) entry which is preliminary data.</text>
</comment>
<dbReference type="GO" id="GO:0016705">
    <property type="term" value="F:oxidoreductase activity, acting on paired donors, with incorporation or reduction of molecular oxygen"/>
    <property type="evidence" value="ECO:0007669"/>
    <property type="project" value="InterPro"/>
</dbReference>
<keyword evidence="6 10" id="KW-0560">Oxidoreductase</keyword>
<evidence type="ECO:0000313" key="12">
    <source>
        <dbReference type="Proteomes" id="UP001175227"/>
    </source>
</evidence>
<keyword evidence="4 9" id="KW-0349">Heme</keyword>
<proteinExistence type="inferred from homology"/>
<evidence type="ECO:0000256" key="10">
    <source>
        <dbReference type="RuleBase" id="RU000461"/>
    </source>
</evidence>
<dbReference type="PANTHER" id="PTHR46300:SF7">
    <property type="entry name" value="P450, PUTATIVE (EUROFUNG)-RELATED"/>
    <property type="match status" value="1"/>
</dbReference>
<comment type="cofactor">
    <cofactor evidence="1 9">
        <name>heme</name>
        <dbReference type="ChEBI" id="CHEBI:30413"/>
    </cofactor>
</comment>
<protein>
    <submittedName>
        <fullName evidence="11">Cytochrome P450</fullName>
    </submittedName>
</protein>
<evidence type="ECO:0000256" key="6">
    <source>
        <dbReference type="ARBA" id="ARBA00023002"/>
    </source>
</evidence>
<dbReference type="InterPro" id="IPR001128">
    <property type="entry name" value="Cyt_P450"/>
</dbReference>
<dbReference type="PRINTS" id="PR00385">
    <property type="entry name" value="P450"/>
</dbReference>
<evidence type="ECO:0000256" key="2">
    <source>
        <dbReference type="ARBA" id="ARBA00005179"/>
    </source>
</evidence>
<dbReference type="SUPFAM" id="SSF48264">
    <property type="entry name" value="Cytochrome P450"/>
    <property type="match status" value="1"/>
</dbReference>
<dbReference type="GO" id="GO:0005506">
    <property type="term" value="F:iron ion binding"/>
    <property type="evidence" value="ECO:0007669"/>
    <property type="project" value="InterPro"/>
</dbReference>
<dbReference type="GO" id="GO:0004497">
    <property type="term" value="F:monooxygenase activity"/>
    <property type="evidence" value="ECO:0007669"/>
    <property type="project" value="UniProtKB-KW"/>
</dbReference>
<dbReference type="PANTHER" id="PTHR46300">
    <property type="entry name" value="P450, PUTATIVE (EUROFUNG)-RELATED-RELATED"/>
    <property type="match status" value="1"/>
</dbReference>
<gene>
    <name evidence="11" type="ORF">IW261DRAFT_1560235</name>
</gene>
<dbReference type="InterPro" id="IPR017972">
    <property type="entry name" value="Cyt_P450_CS"/>
</dbReference>
<organism evidence="11 12">
    <name type="scientific">Armillaria novae-zelandiae</name>
    <dbReference type="NCBI Taxonomy" id="153914"/>
    <lineage>
        <taxon>Eukaryota</taxon>
        <taxon>Fungi</taxon>
        <taxon>Dikarya</taxon>
        <taxon>Basidiomycota</taxon>
        <taxon>Agaricomycotina</taxon>
        <taxon>Agaricomycetes</taxon>
        <taxon>Agaricomycetidae</taxon>
        <taxon>Agaricales</taxon>
        <taxon>Marasmiineae</taxon>
        <taxon>Physalacriaceae</taxon>
        <taxon>Armillaria</taxon>
    </lineage>
</organism>
<keyword evidence="8 10" id="KW-0503">Monooxygenase</keyword>
<evidence type="ECO:0000256" key="5">
    <source>
        <dbReference type="ARBA" id="ARBA00022723"/>
    </source>
</evidence>
<keyword evidence="5 9" id="KW-0479">Metal-binding</keyword>
<evidence type="ECO:0000256" key="7">
    <source>
        <dbReference type="ARBA" id="ARBA00023004"/>
    </source>
</evidence>
<comment type="pathway">
    <text evidence="2">Secondary metabolite biosynthesis.</text>
</comment>
<keyword evidence="7 9" id="KW-0408">Iron</keyword>
<reference evidence="11" key="1">
    <citation type="submission" date="2023-06" db="EMBL/GenBank/DDBJ databases">
        <authorList>
            <consortium name="Lawrence Berkeley National Laboratory"/>
            <person name="Ahrendt S."/>
            <person name="Sahu N."/>
            <person name="Indic B."/>
            <person name="Wong-Bajracharya J."/>
            <person name="Merenyi Z."/>
            <person name="Ke H.-M."/>
            <person name="Monk M."/>
            <person name="Kocsube S."/>
            <person name="Drula E."/>
            <person name="Lipzen A."/>
            <person name="Balint B."/>
            <person name="Henrissat B."/>
            <person name="Andreopoulos B."/>
            <person name="Martin F.M."/>
            <person name="Harder C.B."/>
            <person name="Rigling D."/>
            <person name="Ford K.L."/>
            <person name="Foster G.D."/>
            <person name="Pangilinan J."/>
            <person name="Papanicolaou A."/>
            <person name="Barry K."/>
            <person name="LaButti K."/>
            <person name="Viragh M."/>
            <person name="Koriabine M."/>
            <person name="Yan M."/>
            <person name="Riley R."/>
            <person name="Champramary S."/>
            <person name="Plett K.L."/>
            <person name="Tsai I.J."/>
            <person name="Slot J."/>
            <person name="Sipos G."/>
            <person name="Plett J."/>
            <person name="Nagy L.G."/>
            <person name="Grigoriev I.V."/>
        </authorList>
    </citation>
    <scope>NUCLEOTIDE SEQUENCE</scope>
    <source>
        <strain evidence="11">ICMP 16352</strain>
    </source>
</reference>
<comment type="similarity">
    <text evidence="3 10">Belongs to the cytochrome P450 family.</text>
</comment>
<evidence type="ECO:0000256" key="9">
    <source>
        <dbReference type="PIRSR" id="PIRSR602401-1"/>
    </source>
</evidence>
<dbReference type="InterPro" id="IPR036396">
    <property type="entry name" value="Cyt_P450_sf"/>
</dbReference>
<dbReference type="PRINTS" id="PR00463">
    <property type="entry name" value="EP450I"/>
</dbReference>
<dbReference type="PROSITE" id="PS00086">
    <property type="entry name" value="CYTOCHROME_P450"/>
    <property type="match status" value="1"/>
</dbReference>
<evidence type="ECO:0000313" key="11">
    <source>
        <dbReference type="EMBL" id="KAK0484583.1"/>
    </source>
</evidence>
<dbReference type="Pfam" id="PF00067">
    <property type="entry name" value="p450"/>
    <property type="match status" value="2"/>
</dbReference>
<dbReference type="Gene3D" id="1.10.630.10">
    <property type="entry name" value="Cytochrome P450"/>
    <property type="match status" value="2"/>
</dbReference>
<sequence length="477" mass="54664">MTAASALATICACTFAFFLYRLNKSNEPINTHFPPGPRGWLWSILGNIKDLSVDPSMLHMRFASWQPVYGDVIGLKVLGRSIIVLNSRTAIHDLLDERSVIYSDRPSLPFLTELARVDWMLPLLTYGPEMHLQRRMISQCINTSFFHQFQKLLANEARVFALSLEKNPKNIDDVLKRMVGSCILGFTLGNHEPENKEMLLKLAYDFDESMSVNAAAGTHPVNLIPALAKLPLFVFGKKLVDDMKRLSHCVSDMIEIPYQLSKDTMTVVTLQVFLLAMMRYPEVQKKAQAYIDGVVGNERLPTLGDRKAIPYIEAIAKEISRWRPVIPMAFVHKNMRDDVYNGMFIPKGSTIIPNSWLCLHDENDFPEPDEFRPERFTDGHKLFKDIPDPRDFAFGYGRRICPGRHFAESNLWMNIATLLSVYNIRYPVDANGLEQKQDPKFIWKLALLKPEEFECHFEPRSKERLEKLRVAVEEGTD</sequence>
<name>A0AA39PJZ2_9AGAR</name>
<dbReference type="CDD" id="cd11065">
    <property type="entry name" value="CYP64-like"/>
    <property type="match status" value="1"/>
</dbReference>
<evidence type="ECO:0000256" key="4">
    <source>
        <dbReference type="ARBA" id="ARBA00022617"/>
    </source>
</evidence>
<evidence type="ECO:0000256" key="1">
    <source>
        <dbReference type="ARBA" id="ARBA00001971"/>
    </source>
</evidence>
<dbReference type="Proteomes" id="UP001175227">
    <property type="component" value="Unassembled WGS sequence"/>
</dbReference>
<keyword evidence="12" id="KW-1185">Reference proteome</keyword>
<dbReference type="EMBL" id="JAUEPR010000005">
    <property type="protein sequence ID" value="KAK0484583.1"/>
    <property type="molecule type" value="Genomic_DNA"/>
</dbReference>
<dbReference type="AlphaFoldDB" id="A0AA39PJZ2"/>
<evidence type="ECO:0000256" key="8">
    <source>
        <dbReference type="ARBA" id="ARBA00023033"/>
    </source>
</evidence>
<feature type="binding site" description="axial binding residue" evidence="9">
    <location>
        <position position="401"/>
    </location>
    <ligand>
        <name>heme</name>
        <dbReference type="ChEBI" id="CHEBI:30413"/>
    </ligand>
    <ligandPart>
        <name>Fe</name>
        <dbReference type="ChEBI" id="CHEBI:18248"/>
    </ligandPart>
</feature>
<evidence type="ECO:0000256" key="3">
    <source>
        <dbReference type="ARBA" id="ARBA00010617"/>
    </source>
</evidence>
<dbReference type="InterPro" id="IPR050364">
    <property type="entry name" value="Cytochrome_P450_fung"/>
</dbReference>
<dbReference type="InterPro" id="IPR002401">
    <property type="entry name" value="Cyt_P450_E_grp-I"/>
</dbReference>